<evidence type="ECO:0000256" key="3">
    <source>
        <dbReference type="ARBA" id="ARBA00023163"/>
    </source>
</evidence>
<dbReference type="Gene3D" id="1.10.10.10">
    <property type="entry name" value="Winged helix-like DNA-binding domain superfamily/Winged helix DNA-binding domain"/>
    <property type="match status" value="1"/>
</dbReference>
<dbReference type="RefSeq" id="WP_254572076.1">
    <property type="nucleotide sequence ID" value="NZ_CP098502.1"/>
</dbReference>
<dbReference type="EMBL" id="CP098502">
    <property type="protein sequence ID" value="UTI65395.1"/>
    <property type="molecule type" value="Genomic_DNA"/>
</dbReference>
<keyword evidence="3" id="KW-0804">Transcription</keyword>
<reference evidence="5 6" key="1">
    <citation type="submission" date="2022-06" db="EMBL/GenBank/DDBJ databases">
        <title>Paraconexibacter antarcticus.</title>
        <authorList>
            <person name="Kim C.S."/>
        </authorList>
    </citation>
    <scope>NUCLEOTIDE SEQUENCE [LARGE SCALE GENOMIC DNA]</scope>
    <source>
        <strain evidence="5 6">02-257</strain>
    </source>
</reference>
<dbReference type="PANTHER" id="PTHR33164">
    <property type="entry name" value="TRANSCRIPTIONAL REGULATOR, MARR FAMILY"/>
    <property type="match status" value="1"/>
</dbReference>
<evidence type="ECO:0000313" key="6">
    <source>
        <dbReference type="Proteomes" id="UP001056035"/>
    </source>
</evidence>
<organism evidence="5 6">
    <name type="scientific">Paraconexibacter antarcticus</name>
    <dbReference type="NCBI Taxonomy" id="2949664"/>
    <lineage>
        <taxon>Bacteria</taxon>
        <taxon>Bacillati</taxon>
        <taxon>Actinomycetota</taxon>
        <taxon>Thermoleophilia</taxon>
        <taxon>Solirubrobacterales</taxon>
        <taxon>Paraconexibacteraceae</taxon>
        <taxon>Paraconexibacter</taxon>
    </lineage>
</organism>
<evidence type="ECO:0000259" key="4">
    <source>
        <dbReference type="PROSITE" id="PS50995"/>
    </source>
</evidence>
<name>A0ABY5DV83_9ACTN</name>
<dbReference type="InterPro" id="IPR036390">
    <property type="entry name" value="WH_DNA-bd_sf"/>
</dbReference>
<gene>
    <name evidence="5" type="ORF">NBH00_04080</name>
</gene>
<keyword evidence="1" id="KW-0805">Transcription regulation</keyword>
<dbReference type="Pfam" id="PF01047">
    <property type="entry name" value="MarR"/>
    <property type="match status" value="1"/>
</dbReference>
<dbReference type="Proteomes" id="UP001056035">
    <property type="component" value="Chromosome"/>
</dbReference>
<dbReference type="InterPro" id="IPR000835">
    <property type="entry name" value="HTH_MarR-typ"/>
</dbReference>
<keyword evidence="6" id="KW-1185">Reference proteome</keyword>
<accession>A0ABY5DV83</accession>
<dbReference type="InterPro" id="IPR036388">
    <property type="entry name" value="WH-like_DNA-bd_sf"/>
</dbReference>
<dbReference type="PROSITE" id="PS50995">
    <property type="entry name" value="HTH_MARR_2"/>
    <property type="match status" value="1"/>
</dbReference>
<evidence type="ECO:0000313" key="5">
    <source>
        <dbReference type="EMBL" id="UTI65395.1"/>
    </source>
</evidence>
<dbReference type="SMART" id="SM00347">
    <property type="entry name" value="HTH_MARR"/>
    <property type="match status" value="1"/>
</dbReference>
<sequence length="137" mass="14752">MSTTDAERAWRAMSDLVLSQDRKTAVSEALGLSFARVQALRRLAAGPLTLRALAAKLLADPPYVTLIVDDLEQRGLVLREPHPEDRRAKLVRLTREGEAAAARADAILGEPPAGLRDLPPEDAATLLRLLERVGGGA</sequence>
<dbReference type="InterPro" id="IPR039422">
    <property type="entry name" value="MarR/SlyA-like"/>
</dbReference>
<evidence type="ECO:0000256" key="1">
    <source>
        <dbReference type="ARBA" id="ARBA00023015"/>
    </source>
</evidence>
<evidence type="ECO:0000256" key="2">
    <source>
        <dbReference type="ARBA" id="ARBA00023125"/>
    </source>
</evidence>
<dbReference type="PANTHER" id="PTHR33164:SF64">
    <property type="entry name" value="TRANSCRIPTIONAL REGULATOR SLYA"/>
    <property type="match status" value="1"/>
</dbReference>
<keyword evidence="2" id="KW-0238">DNA-binding</keyword>
<protein>
    <submittedName>
        <fullName evidence="5">MarR family transcriptional regulator</fullName>
    </submittedName>
</protein>
<proteinExistence type="predicted"/>
<dbReference type="SUPFAM" id="SSF46785">
    <property type="entry name" value="Winged helix' DNA-binding domain"/>
    <property type="match status" value="1"/>
</dbReference>
<dbReference type="PRINTS" id="PR00598">
    <property type="entry name" value="HTHMARR"/>
</dbReference>
<feature type="domain" description="HTH marR-type" evidence="4">
    <location>
        <begin position="1"/>
        <end position="135"/>
    </location>
</feature>